<feature type="domain" description="Man1/Src1-like C-terminal" evidence="9">
    <location>
        <begin position="522"/>
        <end position="649"/>
    </location>
</feature>
<name>A0AAV0TKN7_9STRA</name>
<dbReference type="AlphaFoldDB" id="A0AAV0TKN7"/>
<evidence type="ECO:0000256" key="4">
    <source>
        <dbReference type="ARBA" id="ARBA00022989"/>
    </source>
</evidence>
<dbReference type="Gene3D" id="1.10.10.1180">
    <property type="entry name" value="MAN1, winged-helix domain"/>
    <property type="match status" value="1"/>
</dbReference>
<evidence type="ECO:0000256" key="8">
    <source>
        <dbReference type="SAM" id="Phobius"/>
    </source>
</evidence>
<dbReference type="InterPro" id="IPR041885">
    <property type="entry name" value="MAN1_winged_helix_dom"/>
</dbReference>
<evidence type="ECO:0000259" key="9">
    <source>
        <dbReference type="Pfam" id="PF09402"/>
    </source>
</evidence>
<comment type="caution">
    <text evidence="10">The sequence shown here is derived from an EMBL/GenBank/DDBJ whole genome shotgun (WGS) entry which is preliminary data.</text>
</comment>
<dbReference type="Pfam" id="PF09402">
    <property type="entry name" value="MSC"/>
    <property type="match status" value="1"/>
</dbReference>
<comment type="subcellular location">
    <subcellularLocation>
        <location evidence="1">Nucleus inner membrane</location>
    </subcellularLocation>
</comment>
<dbReference type="EMBL" id="CANTFM010000491">
    <property type="protein sequence ID" value="CAI5723167.1"/>
    <property type="molecule type" value="Genomic_DNA"/>
</dbReference>
<accession>A0AAV0TKN7</accession>
<evidence type="ECO:0000256" key="3">
    <source>
        <dbReference type="ARBA" id="ARBA00022692"/>
    </source>
</evidence>
<protein>
    <recommendedName>
        <fullName evidence="9">Man1/Src1-like C-terminal domain-containing protein</fullName>
    </recommendedName>
</protein>
<dbReference type="InterPro" id="IPR044780">
    <property type="entry name" value="Heh2/Src1"/>
</dbReference>
<gene>
    <name evidence="10" type="ORF">PDE001_LOCUS2843</name>
</gene>
<keyword evidence="5 8" id="KW-0472">Membrane</keyword>
<evidence type="ECO:0000256" key="2">
    <source>
        <dbReference type="ARBA" id="ARBA00022553"/>
    </source>
</evidence>
<sequence>MARDDHHSLSVRTKRKPSPAASSDASSSKRRRRQAPALAPTPASSTASKTRPNRRATPFTPSKPLLSSASTRSHVTDFQLKKTKHKNKTDEHMALFSRYADPSVQSPELCPLDSIVLKDKATRAILSKELPHRHRDQQDIEIKAVVLTSSGDMDKIVDLTVVEHVSSLDMVEGDDILQTLMRTSTPRVKRRFPSEEALTNSEQRDREVLRRRRLKLRSQFSVMKEEEPHAAGCFGAGRESPEVERCLFKKDLAQTGRVQFEGETVERAEDKERAQLIEDEVETDEETTESKINRMSKVMHMNWRQFFLWLVSGAMLLCAMVVAAPFVKRLMEPPLPYCESEWIEVGDGSYVLADPADNFDRSKALQPFISTASVATRASEPVCQPCPVYGNCLNGSAISCAPPYELQYGLCKENPEVQANLDQLALSIQKFVVEKALKNACVNVSLWSYLNSDSEMEPTGDVTASVTVRLSDVQIFATEAILFGKAVSNLPREYVFNRALDMALRALTDIFVTEDQSQLVVGRKVVPWSCRAKHQLYAHIKLIALAVALGTVLVFAYRQFLLYRTERQLVDRFVKEVRFFLLDRTRRPDRYYPANHLRDDLFEKQSLQDRKWLCKSVWPRVAAVVKDDSRIRIQVMRVQGEDMVVWEWASSSPPSYRRTGGNRIRGLRTIATSQQGSVGDTRLVPSRRRKKDSRMSLP</sequence>
<dbReference type="GO" id="GO:0034399">
    <property type="term" value="C:nuclear periphery"/>
    <property type="evidence" value="ECO:0007669"/>
    <property type="project" value="TreeGrafter"/>
</dbReference>
<dbReference type="GO" id="GO:0005637">
    <property type="term" value="C:nuclear inner membrane"/>
    <property type="evidence" value="ECO:0007669"/>
    <property type="project" value="UniProtKB-SubCell"/>
</dbReference>
<evidence type="ECO:0000256" key="1">
    <source>
        <dbReference type="ARBA" id="ARBA00004540"/>
    </source>
</evidence>
<dbReference type="GO" id="GO:0003682">
    <property type="term" value="F:chromatin binding"/>
    <property type="evidence" value="ECO:0007669"/>
    <property type="project" value="InterPro"/>
</dbReference>
<evidence type="ECO:0000256" key="7">
    <source>
        <dbReference type="SAM" id="MobiDB-lite"/>
    </source>
</evidence>
<keyword evidence="11" id="KW-1185">Reference proteome</keyword>
<dbReference type="GO" id="GO:0005783">
    <property type="term" value="C:endoplasmic reticulum"/>
    <property type="evidence" value="ECO:0007669"/>
    <property type="project" value="TreeGrafter"/>
</dbReference>
<evidence type="ECO:0000313" key="10">
    <source>
        <dbReference type="EMBL" id="CAI5723167.1"/>
    </source>
</evidence>
<dbReference type="PANTHER" id="PTHR47808">
    <property type="entry name" value="INNER NUCLEAR MEMBRANE PROTEIN HEH2-RELATED"/>
    <property type="match status" value="1"/>
</dbReference>
<feature type="transmembrane region" description="Helical" evidence="8">
    <location>
        <begin position="306"/>
        <end position="327"/>
    </location>
</feature>
<evidence type="ECO:0000313" key="11">
    <source>
        <dbReference type="Proteomes" id="UP001162029"/>
    </source>
</evidence>
<keyword evidence="4 8" id="KW-1133">Transmembrane helix</keyword>
<dbReference type="InterPro" id="IPR018996">
    <property type="entry name" value="Man1/Src1-like_C"/>
</dbReference>
<feature type="transmembrane region" description="Helical" evidence="8">
    <location>
        <begin position="536"/>
        <end position="557"/>
    </location>
</feature>
<dbReference type="PANTHER" id="PTHR47808:SF2">
    <property type="entry name" value="LEM DOMAIN-CONTAINING PROTEIN 2"/>
    <property type="match status" value="1"/>
</dbReference>
<organism evidence="10 11">
    <name type="scientific">Peronospora destructor</name>
    <dbReference type="NCBI Taxonomy" id="86335"/>
    <lineage>
        <taxon>Eukaryota</taxon>
        <taxon>Sar</taxon>
        <taxon>Stramenopiles</taxon>
        <taxon>Oomycota</taxon>
        <taxon>Peronosporomycetes</taxon>
        <taxon>Peronosporales</taxon>
        <taxon>Peronosporaceae</taxon>
        <taxon>Peronospora</taxon>
    </lineage>
</organism>
<keyword evidence="6" id="KW-0539">Nucleus</keyword>
<feature type="region of interest" description="Disordered" evidence="7">
    <location>
        <begin position="675"/>
        <end position="698"/>
    </location>
</feature>
<proteinExistence type="predicted"/>
<feature type="region of interest" description="Disordered" evidence="7">
    <location>
        <begin position="1"/>
        <end position="88"/>
    </location>
</feature>
<dbReference type="Proteomes" id="UP001162029">
    <property type="component" value="Unassembled WGS sequence"/>
</dbReference>
<dbReference type="GO" id="GO:0071763">
    <property type="term" value="P:nuclear membrane organization"/>
    <property type="evidence" value="ECO:0007669"/>
    <property type="project" value="TreeGrafter"/>
</dbReference>
<keyword evidence="3 8" id="KW-0812">Transmembrane</keyword>
<evidence type="ECO:0000256" key="6">
    <source>
        <dbReference type="ARBA" id="ARBA00023242"/>
    </source>
</evidence>
<feature type="compositionally biased region" description="Low complexity" evidence="7">
    <location>
        <begin position="35"/>
        <end position="50"/>
    </location>
</feature>
<reference evidence="10" key="1">
    <citation type="submission" date="2022-12" db="EMBL/GenBank/DDBJ databases">
        <authorList>
            <person name="Webb A."/>
        </authorList>
    </citation>
    <scope>NUCLEOTIDE SEQUENCE</scope>
    <source>
        <strain evidence="10">Pd1</strain>
    </source>
</reference>
<keyword evidence="2" id="KW-0597">Phosphoprotein</keyword>
<evidence type="ECO:0000256" key="5">
    <source>
        <dbReference type="ARBA" id="ARBA00023136"/>
    </source>
</evidence>